<dbReference type="CDD" id="cd00130">
    <property type="entry name" value="PAS"/>
    <property type="match status" value="2"/>
</dbReference>
<protein>
    <recommendedName>
        <fullName evidence="2">histidine kinase</fullName>
        <ecNumber evidence="2">2.7.13.3</ecNumber>
    </recommendedName>
</protein>
<dbReference type="CDD" id="cd00082">
    <property type="entry name" value="HisKA"/>
    <property type="match status" value="1"/>
</dbReference>
<gene>
    <name evidence="10" type="ORF">M23134_01406</name>
</gene>
<dbReference type="PANTHER" id="PTHR42878:SF15">
    <property type="entry name" value="BACTERIOPHYTOCHROME"/>
    <property type="match status" value="1"/>
</dbReference>
<dbReference type="GO" id="GO:0016020">
    <property type="term" value="C:membrane"/>
    <property type="evidence" value="ECO:0007669"/>
    <property type="project" value="UniProtKB-SubCell"/>
</dbReference>
<dbReference type="GO" id="GO:0006355">
    <property type="term" value="P:regulation of DNA-templated transcription"/>
    <property type="evidence" value="ECO:0007669"/>
    <property type="project" value="InterPro"/>
</dbReference>
<keyword evidence="3" id="KW-0597">Phosphoprotein</keyword>
<dbReference type="SUPFAM" id="SSF55874">
    <property type="entry name" value="ATPase domain of HSP90 chaperone/DNA topoisomerase II/histidine kinase"/>
    <property type="match status" value="1"/>
</dbReference>
<dbReference type="InterPro" id="IPR005467">
    <property type="entry name" value="His_kinase_dom"/>
</dbReference>
<dbReference type="InterPro" id="IPR036097">
    <property type="entry name" value="HisK_dim/P_sf"/>
</dbReference>
<proteinExistence type="predicted"/>
<feature type="domain" description="PAS" evidence="9">
    <location>
        <begin position="16"/>
        <end position="69"/>
    </location>
</feature>
<dbReference type="GO" id="GO:0007234">
    <property type="term" value="P:osmosensory signaling via phosphorelay pathway"/>
    <property type="evidence" value="ECO:0007669"/>
    <property type="project" value="TreeGrafter"/>
</dbReference>
<feature type="coiled-coil region" evidence="7">
    <location>
        <begin position="245"/>
        <end position="279"/>
    </location>
</feature>
<dbReference type="InterPro" id="IPR013767">
    <property type="entry name" value="PAS_fold"/>
</dbReference>
<dbReference type="SUPFAM" id="SSF47384">
    <property type="entry name" value="Homodimeric domain of signal transducing histidine kinase"/>
    <property type="match status" value="1"/>
</dbReference>
<dbReference type="PANTHER" id="PTHR42878">
    <property type="entry name" value="TWO-COMPONENT HISTIDINE KINASE"/>
    <property type="match status" value="1"/>
</dbReference>
<evidence type="ECO:0000256" key="5">
    <source>
        <dbReference type="ARBA" id="ARBA00022777"/>
    </source>
</evidence>
<dbReference type="GO" id="GO:0030295">
    <property type="term" value="F:protein kinase activator activity"/>
    <property type="evidence" value="ECO:0007669"/>
    <property type="project" value="TreeGrafter"/>
</dbReference>
<dbReference type="InterPro" id="IPR004358">
    <property type="entry name" value="Sig_transdc_His_kin-like_C"/>
</dbReference>
<dbReference type="InterPro" id="IPR000014">
    <property type="entry name" value="PAS"/>
</dbReference>
<dbReference type="SMART" id="SM00387">
    <property type="entry name" value="HATPase_c"/>
    <property type="match status" value="1"/>
</dbReference>
<keyword evidence="4" id="KW-0808">Transferase</keyword>
<dbReference type="EC" id="2.7.13.3" evidence="2"/>
<evidence type="ECO:0000259" key="9">
    <source>
        <dbReference type="PROSITE" id="PS50112"/>
    </source>
</evidence>
<dbReference type="Gene3D" id="3.30.450.20">
    <property type="entry name" value="PAS domain"/>
    <property type="match status" value="2"/>
</dbReference>
<dbReference type="GO" id="GO:0000155">
    <property type="term" value="F:phosphorelay sensor kinase activity"/>
    <property type="evidence" value="ECO:0007669"/>
    <property type="project" value="InterPro"/>
</dbReference>
<feature type="domain" description="Histidine kinase" evidence="8">
    <location>
        <begin position="282"/>
        <end position="496"/>
    </location>
</feature>
<dbReference type="PRINTS" id="PR00344">
    <property type="entry name" value="BCTRLSENSOR"/>
</dbReference>
<dbReference type="PROSITE" id="PS50109">
    <property type="entry name" value="HIS_KIN"/>
    <property type="match status" value="1"/>
</dbReference>
<dbReference type="Pfam" id="PF00989">
    <property type="entry name" value="PAS"/>
    <property type="match status" value="1"/>
</dbReference>
<comment type="caution">
    <text evidence="10">The sequence shown here is derived from an EMBL/GenBank/DDBJ whole genome shotgun (WGS) entry which is preliminary data.</text>
</comment>
<dbReference type="InterPro" id="IPR035965">
    <property type="entry name" value="PAS-like_dom_sf"/>
</dbReference>
<evidence type="ECO:0000256" key="3">
    <source>
        <dbReference type="ARBA" id="ARBA00022553"/>
    </source>
</evidence>
<dbReference type="NCBIfam" id="TIGR00229">
    <property type="entry name" value="sensory_box"/>
    <property type="match status" value="1"/>
</dbReference>
<evidence type="ECO:0000256" key="2">
    <source>
        <dbReference type="ARBA" id="ARBA00012438"/>
    </source>
</evidence>
<dbReference type="SMART" id="SM00091">
    <property type="entry name" value="PAS"/>
    <property type="match status" value="2"/>
</dbReference>
<dbReference type="InterPro" id="IPR003661">
    <property type="entry name" value="HisK_dim/P_dom"/>
</dbReference>
<dbReference type="OrthoDB" id="9766459at2"/>
<evidence type="ECO:0000256" key="6">
    <source>
        <dbReference type="ARBA" id="ARBA00023136"/>
    </source>
</evidence>
<dbReference type="EMBL" id="AAWS01000011">
    <property type="protein sequence ID" value="EAY29350.1"/>
    <property type="molecule type" value="Genomic_DNA"/>
</dbReference>
<evidence type="ECO:0000256" key="4">
    <source>
        <dbReference type="ARBA" id="ARBA00022679"/>
    </source>
</evidence>
<feature type="domain" description="PAS" evidence="9">
    <location>
        <begin position="122"/>
        <end position="193"/>
    </location>
</feature>
<dbReference type="InterPro" id="IPR003594">
    <property type="entry name" value="HATPase_dom"/>
</dbReference>
<evidence type="ECO:0000313" key="11">
    <source>
        <dbReference type="Proteomes" id="UP000004095"/>
    </source>
</evidence>
<evidence type="ECO:0000256" key="1">
    <source>
        <dbReference type="ARBA" id="ARBA00000085"/>
    </source>
</evidence>
<keyword evidence="11" id="KW-1185">Reference proteome</keyword>
<dbReference type="Proteomes" id="UP000004095">
    <property type="component" value="Unassembled WGS sequence"/>
</dbReference>
<keyword evidence="6" id="KW-0472">Membrane</keyword>
<sequence length="515" mass="59087">MDTKVSLDLSSEMHCVLDPSGKIVEINAIFLKNLQYLKDELIGRDFIDLVAENDLGTIQETFDQLAPQPLEQAQDTDIKFSTFNCQLKSKNNNIQQFRGKFAKSEDGYIYVLASIAIMQDAPLARFRRFFDMSLLAIVIITDKEGNLVFANKGFSDTLGYNWQEMTEYPLFHFVYEDDKQATLDYFKELQDNIGVTQEMINRCVCKDGGYKWIDWRAIYVRDHVYAVANDITARKQQEIKIQELLEQTIHTNKELSASRDNLEKTLEELEIRNFELDQFVYKVSHDLRAPLTSILGLVNLSKLDSGNAERLIGYIELIEKSTLKLDKFIKSLLEYSRSGRADVVTEKIDFEAMISDCIEDLKFMKNYERIQRDISLEGNQPFYSEPLRLRIILNNIVSNAIKYQNTSTENSFLKVKIDLSTPDTARLIFQDNGIGIAQEYQGDVFNMFFRGTENAEGSGLGLYIVKQTVEKMHGSISLSSDYGKGTHIILEVPNQYEQFKDKESNNSHADQAKTS</sequence>
<keyword evidence="7" id="KW-0175">Coiled coil</keyword>
<dbReference type="Gene3D" id="1.10.287.130">
    <property type="match status" value="1"/>
</dbReference>
<reference evidence="10 11" key="1">
    <citation type="submission" date="2007-01" db="EMBL/GenBank/DDBJ databases">
        <authorList>
            <person name="Haygood M."/>
            <person name="Podell S."/>
            <person name="Anderson C."/>
            <person name="Hopkinson B."/>
            <person name="Roe K."/>
            <person name="Barbeau K."/>
            <person name="Gaasterland T."/>
            <person name="Ferriera S."/>
            <person name="Johnson J."/>
            <person name="Kravitz S."/>
            <person name="Beeson K."/>
            <person name="Sutton G."/>
            <person name="Rogers Y.-H."/>
            <person name="Friedman R."/>
            <person name="Frazier M."/>
            <person name="Venter J.C."/>
        </authorList>
    </citation>
    <scope>NUCLEOTIDE SEQUENCE [LARGE SCALE GENOMIC DNA]</scope>
    <source>
        <strain evidence="10 11">ATCC 23134</strain>
    </source>
</reference>
<name>A1ZJP7_MICM2</name>
<dbReference type="Pfam" id="PF02518">
    <property type="entry name" value="HATPase_c"/>
    <property type="match status" value="1"/>
</dbReference>
<keyword evidence="5 10" id="KW-0418">Kinase</keyword>
<dbReference type="GO" id="GO:0000156">
    <property type="term" value="F:phosphorelay response regulator activity"/>
    <property type="evidence" value="ECO:0007669"/>
    <property type="project" value="TreeGrafter"/>
</dbReference>
<dbReference type="eggNOG" id="COG5002">
    <property type="taxonomic scope" value="Bacteria"/>
</dbReference>
<evidence type="ECO:0000256" key="7">
    <source>
        <dbReference type="SAM" id="Coils"/>
    </source>
</evidence>
<evidence type="ECO:0000259" key="8">
    <source>
        <dbReference type="PROSITE" id="PS50109"/>
    </source>
</evidence>
<dbReference type="InterPro" id="IPR036890">
    <property type="entry name" value="HATPase_C_sf"/>
</dbReference>
<dbReference type="InterPro" id="IPR050351">
    <property type="entry name" value="BphY/WalK/GraS-like"/>
</dbReference>
<accession>A1ZJP7</accession>
<comment type="catalytic activity">
    <reaction evidence="1">
        <text>ATP + protein L-histidine = ADP + protein N-phospho-L-histidine.</text>
        <dbReference type="EC" id="2.7.13.3"/>
    </reaction>
</comment>
<dbReference type="Gene3D" id="3.30.565.10">
    <property type="entry name" value="Histidine kinase-like ATPase, C-terminal domain"/>
    <property type="match status" value="1"/>
</dbReference>
<dbReference type="SMART" id="SM00388">
    <property type="entry name" value="HisKA"/>
    <property type="match status" value="1"/>
</dbReference>
<dbReference type="SUPFAM" id="SSF55785">
    <property type="entry name" value="PYP-like sensor domain (PAS domain)"/>
    <property type="match status" value="2"/>
</dbReference>
<dbReference type="Pfam" id="PF08447">
    <property type="entry name" value="PAS_3"/>
    <property type="match status" value="1"/>
</dbReference>
<organism evidence="10 11">
    <name type="scientific">Microscilla marina ATCC 23134</name>
    <dbReference type="NCBI Taxonomy" id="313606"/>
    <lineage>
        <taxon>Bacteria</taxon>
        <taxon>Pseudomonadati</taxon>
        <taxon>Bacteroidota</taxon>
        <taxon>Cytophagia</taxon>
        <taxon>Cytophagales</taxon>
        <taxon>Microscillaceae</taxon>
        <taxon>Microscilla</taxon>
    </lineage>
</organism>
<dbReference type="PROSITE" id="PS50112">
    <property type="entry name" value="PAS"/>
    <property type="match status" value="2"/>
</dbReference>
<evidence type="ECO:0000313" key="10">
    <source>
        <dbReference type="EMBL" id="EAY29350.1"/>
    </source>
</evidence>
<dbReference type="AlphaFoldDB" id="A1ZJP7"/>
<dbReference type="RefSeq" id="WP_002696342.1">
    <property type="nucleotide sequence ID" value="NZ_AAWS01000011.1"/>
</dbReference>
<dbReference type="InterPro" id="IPR013655">
    <property type="entry name" value="PAS_fold_3"/>
</dbReference>
<dbReference type="Pfam" id="PF00512">
    <property type="entry name" value="HisKA"/>
    <property type="match status" value="1"/>
</dbReference>